<keyword evidence="3 6" id="KW-0812">Transmembrane</keyword>
<evidence type="ECO:0000256" key="1">
    <source>
        <dbReference type="ARBA" id="ARBA00004141"/>
    </source>
</evidence>
<dbReference type="PANTHER" id="PTHR30238:SF0">
    <property type="entry name" value="THYLAKOID MEMBRANE PROTEIN TERC, CHLOROPLASTIC"/>
    <property type="match status" value="1"/>
</dbReference>
<feature type="transmembrane region" description="Helical" evidence="6">
    <location>
        <begin position="222"/>
        <end position="246"/>
    </location>
</feature>
<feature type="transmembrane region" description="Helical" evidence="6">
    <location>
        <begin position="151"/>
        <end position="169"/>
    </location>
</feature>
<evidence type="ECO:0000313" key="7">
    <source>
        <dbReference type="EMBL" id="XBV84141.1"/>
    </source>
</evidence>
<feature type="transmembrane region" description="Helical" evidence="6">
    <location>
        <begin position="13"/>
        <end position="34"/>
    </location>
</feature>
<keyword evidence="7" id="KW-0614">Plasmid</keyword>
<sequence>MNVVDATWLGTPAWMWVVFLTLILGLLAFDLGLLSRRRPGHAEREDEDPAQEIGIAASLRLSMFYISVALLFGVWVWFSLGAQRAVQYYTAFAVEKALSLDNVFVISLIFTALAIPRQYQHRVLFWGILGVIVLRGVMIGVGAALVSGFDWVLWIFGAFLVITGLRLLMQRHQEDTPPDIERHPVARLVRRVLPVTPALSGQRFFVRTADRLGRVRLHATPLLLALAMVEVADVVFAVDSIPAVFAITQEPFLVYTSNIFAILGLRALYFALAALVHRFSGLKPALALVLVFIGAKIFYSHFFGKLDPLISLGVTLSILAGGMVYSLWRTRAGGTTSLR</sequence>
<proteinExistence type="inferred from homology"/>
<dbReference type="InterPro" id="IPR005496">
    <property type="entry name" value="Integral_membrane_TerC"/>
</dbReference>
<organism evidence="7">
    <name type="scientific">Deinococcus sonorensis KR-87</name>
    <dbReference type="NCBI Taxonomy" id="694439"/>
    <lineage>
        <taxon>Bacteria</taxon>
        <taxon>Thermotogati</taxon>
        <taxon>Deinococcota</taxon>
        <taxon>Deinococci</taxon>
        <taxon>Deinococcales</taxon>
        <taxon>Deinococcaceae</taxon>
        <taxon>Deinococcus</taxon>
    </lineage>
</organism>
<dbReference type="EMBL" id="CP158298">
    <property type="protein sequence ID" value="XBV84141.1"/>
    <property type="molecule type" value="Genomic_DNA"/>
</dbReference>
<accession>A0AAU7U6S7</accession>
<reference evidence="7" key="1">
    <citation type="submission" date="2024-06" db="EMBL/GenBank/DDBJ databases">
        <title>Draft Genome Sequence of Deinococcus sonorensis Type Strain KR-87, a Biofilm Producing Representative of the Genus Deinococcus.</title>
        <authorList>
            <person name="Boren L.S."/>
            <person name="Grosso R.A."/>
            <person name="Hugenberg-Cox A.N."/>
            <person name="Hill J.T.E."/>
            <person name="Albert C.M."/>
            <person name="Tuohy J.M."/>
        </authorList>
    </citation>
    <scope>NUCLEOTIDE SEQUENCE</scope>
    <source>
        <strain evidence="7">KR-87</strain>
        <plasmid evidence="7">pDson03</plasmid>
    </source>
</reference>
<evidence type="ECO:0000256" key="6">
    <source>
        <dbReference type="SAM" id="Phobius"/>
    </source>
</evidence>
<comment type="similarity">
    <text evidence="2">Belongs to the TerC family.</text>
</comment>
<dbReference type="InterPro" id="IPR022369">
    <property type="entry name" value="Integral_membrane_TerC_rswitch"/>
</dbReference>
<keyword evidence="5 6" id="KW-0472">Membrane</keyword>
<dbReference type="Pfam" id="PF03741">
    <property type="entry name" value="TerC"/>
    <property type="match status" value="1"/>
</dbReference>
<feature type="transmembrane region" description="Helical" evidence="6">
    <location>
        <begin position="98"/>
        <end position="116"/>
    </location>
</feature>
<name>A0AAU7U6S7_9DEIO</name>
<feature type="transmembrane region" description="Helical" evidence="6">
    <location>
        <begin position="285"/>
        <end position="303"/>
    </location>
</feature>
<evidence type="ECO:0000256" key="5">
    <source>
        <dbReference type="ARBA" id="ARBA00023136"/>
    </source>
</evidence>
<dbReference type="GO" id="GO:0016020">
    <property type="term" value="C:membrane"/>
    <property type="evidence" value="ECO:0007669"/>
    <property type="project" value="UniProtKB-SubCell"/>
</dbReference>
<dbReference type="AlphaFoldDB" id="A0AAU7U6S7"/>
<evidence type="ECO:0000256" key="3">
    <source>
        <dbReference type="ARBA" id="ARBA00022692"/>
    </source>
</evidence>
<feature type="transmembrane region" description="Helical" evidence="6">
    <location>
        <begin position="252"/>
        <end position="273"/>
    </location>
</feature>
<gene>
    <name evidence="7" type="ORF">ABOD76_03545</name>
</gene>
<evidence type="ECO:0000256" key="4">
    <source>
        <dbReference type="ARBA" id="ARBA00022989"/>
    </source>
</evidence>
<feature type="transmembrane region" description="Helical" evidence="6">
    <location>
        <begin position="309"/>
        <end position="328"/>
    </location>
</feature>
<keyword evidence="4 6" id="KW-1133">Transmembrane helix</keyword>
<dbReference type="PANTHER" id="PTHR30238">
    <property type="entry name" value="MEMBRANE BOUND PREDICTED REDOX MODULATOR"/>
    <property type="match status" value="1"/>
</dbReference>
<protein>
    <submittedName>
        <fullName evidence="7">TerC family protein</fullName>
    </submittedName>
</protein>
<dbReference type="KEGG" id="dsc:ABOD76_03545"/>
<comment type="subcellular location">
    <subcellularLocation>
        <location evidence="1">Membrane</location>
        <topology evidence="1">Multi-pass membrane protein</topology>
    </subcellularLocation>
</comment>
<dbReference type="RefSeq" id="WP_350242179.1">
    <property type="nucleotide sequence ID" value="NZ_CP158298.1"/>
</dbReference>
<feature type="transmembrane region" description="Helical" evidence="6">
    <location>
        <begin position="55"/>
        <end position="78"/>
    </location>
</feature>
<dbReference type="NCBIfam" id="TIGR03718">
    <property type="entry name" value="R_switched_Alx"/>
    <property type="match status" value="1"/>
</dbReference>
<feature type="transmembrane region" description="Helical" evidence="6">
    <location>
        <begin position="123"/>
        <end position="145"/>
    </location>
</feature>
<evidence type="ECO:0000256" key="2">
    <source>
        <dbReference type="ARBA" id="ARBA00007511"/>
    </source>
</evidence>
<geneLocation type="plasmid" evidence="7">
    <name>pDson03</name>
</geneLocation>